<organism evidence="2 3">
    <name type="scientific">Mesoflavibacter zeaxanthinifaciens subsp. sabulilitoris</name>
    <dbReference type="NCBI Taxonomy" id="1520893"/>
    <lineage>
        <taxon>Bacteria</taxon>
        <taxon>Pseudomonadati</taxon>
        <taxon>Bacteroidota</taxon>
        <taxon>Flavobacteriia</taxon>
        <taxon>Flavobacteriales</taxon>
        <taxon>Flavobacteriaceae</taxon>
        <taxon>Mesoflavibacter</taxon>
    </lineage>
</organism>
<comment type="caution">
    <text evidence="2">The sequence shown here is derived from an EMBL/GenBank/DDBJ whole genome shotgun (WGS) entry which is preliminary data.</text>
</comment>
<dbReference type="Gene3D" id="2.60.120.10">
    <property type="entry name" value="Jelly Rolls"/>
    <property type="match status" value="1"/>
</dbReference>
<proteinExistence type="predicted"/>
<keyword evidence="3" id="KW-1185">Reference proteome</keyword>
<evidence type="ECO:0000313" key="3">
    <source>
        <dbReference type="Proteomes" id="UP000238430"/>
    </source>
</evidence>
<gene>
    <name evidence="2" type="ORF">C7H61_03435</name>
</gene>
<evidence type="ECO:0000259" key="1">
    <source>
        <dbReference type="Pfam" id="PF00027"/>
    </source>
</evidence>
<dbReference type="SUPFAM" id="SSF51206">
    <property type="entry name" value="cAMP-binding domain-like"/>
    <property type="match status" value="1"/>
</dbReference>
<name>A0A2T1NHV6_9FLAO</name>
<reference evidence="2 3" key="1">
    <citation type="submission" date="2018-03" db="EMBL/GenBank/DDBJ databases">
        <title>Mesoflavibacter sp. HG37 and Mesoflavibacter sp. HG96 sp.nov., two marine bacteria isolated from seawater of Western Pacific Ocean.</title>
        <authorList>
            <person name="Cheng H."/>
            <person name="Wu Y.-H."/>
            <person name="Guo L.-L."/>
            <person name="Xu X.-W."/>
        </authorList>
    </citation>
    <scope>NUCLEOTIDE SEQUENCE [LARGE SCALE GENOMIC DNA]</scope>
    <source>
        <strain evidence="2 3">KCTC 42117</strain>
    </source>
</reference>
<sequence length="194" mass="22734">MNIENSIILEIFKGISFSKKEMNLIESKLKKLKLNKGTTILKADDKVNNQYYVYNGCLRTYFIDKSGKEHTLQFAINDWWISDYTAFFTTSKAIMYIETIQEATLYEISKKSMEELFVDIPQLETFFRKKMERAFASFQKRILASLAQSAKERYVSFISTYPKIEQTVKNYHIASYLGITTESLSRIRKEISDN</sequence>
<dbReference type="OrthoDB" id="1092431at2"/>
<dbReference type="InterPro" id="IPR000595">
    <property type="entry name" value="cNMP-bd_dom"/>
</dbReference>
<dbReference type="InterPro" id="IPR018490">
    <property type="entry name" value="cNMP-bd_dom_sf"/>
</dbReference>
<feature type="domain" description="Cyclic nucleotide-binding" evidence="1">
    <location>
        <begin position="33"/>
        <end position="117"/>
    </location>
</feature>
<dbReference type="EMBL" id="PXOT01000018">
    <property type="protein sequence ID" value="PSG92507.1"/>
    <property type="molecule type" value="Genomic_DNA"/>
</dbReference>
<protein>
    <recommendedName>
        <fullName evidence="1">Cyclic nucleotide-binding domain-containing protein</fullName>
    </recommendedName>
</protein>
<dbReference type="Proteomes" id="UP000238430">
    <property type="component" value="Unassembled WGS sequence"/>
</dbReference>
<evidence type="ECO:0000313" key="2">
    <source>
        <dbReference type="EMBL" id="PSG92507.1"/>
    </source>
</evidence>
<accession>A0A2T1NHV6</accession>
<dbReference type="Pfam" id="PF00027">
    <property type="entry name" value="cNMP_binding"/>
    <property type="match status" value="1"/>
</dbReference>
<dbReference type="AlphaFoldDB" id="A0A2T1NHV6"/>
<dbReference type="RefSeq" id="WP_106677140.1">
    <property type="nucleotide sequence ID" value="NZ_JACHWV010000005.1"/>
</dbReference>
<dbReference type="InterPro" id="IPR014710">
    <property type="entry name" value="RmlC-like_jellyroll"/>
</dbReference>